<dbReference type="EMBL" id="QUQO01000001">
    <property type="protein sequence ID" value="RFB06106.1"/>
    <property type="molecule type" value="Genomic_DNA"/>
</dbReference>
<proteinExistence type="predicted"/>
<dbReference type="InParanoid" id="A0A371RL52"/>
<comment type="caution">
    <text evidence="1">The sequence shown here is derived from an EMBL/GenBank/DDBJ whole genome shotgun (WGS) entry which is preliminary data.</text>
</comment>
<protein>
    <submittedName>
        <fullName evidence="1">Uncharacterized protein</fullName>
    </submittedName>
</protein>
<evidence type="ECO:0000313" key="2">
    <source>
        <dbReference type="Proteomes" id="UP000264589"/>
    </source>
</evidence>
<name>A0A371RL52_9PROT</name>
<dbReference type="Proteomes" id="UP000264589">
    <property type="component" value="Unassembled WGS sequence"/>
</dbReference>
<accession>A0A371RL52</accession>
<gene>
    <name evidence="1" type="ORF">DX908_13025</name>
</gene>
<keyword evidence="2" id="KW-1185">Reference proteome</keyword>
<evidence type="ECO:0000313" key="1">
    <source>
        <dbReference type="EMBL" id="RFB06106.1"/>
    </source>
</evidence>
<dbReference type="AlphaFoldDB" id="A0A371RL52"/>
<sequence>MSLCLITGIAAAQEVGTVEAVHGGEGEVFVMRGSSSHILGKGDEIQLHDRLVIKGSGRVTVKAYGCSRTLPAGAMLTVDASFCTATPVSLSGAAVTTTTPALAVPILGGITAGKVVAAGTILSTPSIISTAASDENKGEPVSP</sequence>
<reference evidence="1 2" key="1">
    <citation type="submission" date="2018-08" db="EMBL/GenBank/DDBJ databases">
        <title>Parvularcula sp. SM1705, isolated from surface water of the South Sea China.</title>
        <authorList>
            <person name="Sun L."/>
        </authorList>
    </citation>
    <scope>NUCLEOTIDE SEQUENCE [LARGE SCALE GENOMIC DNA]</scope>
    <source>
        <strain evidence="1 2">SM1705</strain>
    </source>
</reference>
<dbReference type="RefSeq" id="WP_116392739.1">
    <property type="nucleotide sequence ID" value="NZ_QUQO01000001.1"/>
</dbReference>
<organism evidence="1 2">
    <name type="scientific">Parvularcula marina</name>
    <dbReference type="NCBI Taxonomy" id="2292771"/>
    <lineage>
        <taxon>Bacteria</taxon>
        <taxon>Pseudomonadati</taxon>
        <taxon>Pseudomonadota</taxon>
        <taxon>Alphaproteobacteria</taxon>
        <taxon>Parvularculales</taxon>
        <taxon>Parvularculaceae</taxon>
        <taxon>Parvularcula</taxon>
    </lineage>
</organism>